<dbReference type="AlphaFoldDB" id="A0A5B0SSB9"/>
<name>A0A5B0SSB9_9ENTR</name>
<dbReference type="InterPro" id="IPR025591">
    <property type="entry name" value="RloB"/>
</dbReference>
<gene>
    <name evidence="2" type="ORF">D3H66_23005</name>
</gene>
<sequence length="232" mass="26352">MGEKLMGSEDLFKKRKARRNDEFKRTSKARSQMKKILIVCEGEKTEPAYFTDFVKHCRISTASIVEITGECGSSPLSVVSWAKEKYISEKKKSDPYDKVYCVFDRDSHPGYKGAVSQIQSMTPKGVFEAITSIPCFEYWLVLHFGYSRKAFSPKGGKSEGAQMLSELKKYMPDYEKKAFGVFTKLKDRLDIAIENSKKVEKASIKDGSTNPTTKVGTLVTELMKVRDEFEKK</sequence>
<evidence type="ECO:0000313" key="3">
    <source>
        <dbReference type="Proteomes" id="UP000323297"/>
    </source>
</evidence>
<feature type="compositionally biased region" description="Basic and acidic residues" evidence="1">
    <location>
        <begin position="1"/>
        <end position="12"/>
    </location>
</feature>
<feature type="region of interest" description="Disordered" evidence="1">
    <location>
        <begin position="1"/>
        <end position="27"/>
    </location>
</feature>
<evidence type="ECO:0000256" key="1">
    <source>
        <dbReference type="SAM" id="MobiDB-lite"/>
    </source>
</evidence>
<comment type="caution">
    <text evidence="2">The sequence shown here is derived from an EMBL/GenBank/DDBJ whole genome shotgun (WGS) entry which is preliminary data.</text>
</comment>
<organism evidence="2 3">
    <name type="scientific">Citrobacter portucalensis</name>
    <dbReference type="NCBI Taxonomy" id="1639133"/>
    <lineage>
        <taxon>Bacteria</taxon>
        <taxon>Pseudomonadati</taxon>
        <taxon>Pseudomonadota</taxon>
        <taxon>Gammaproteobacteria</taxon>
        <taxon>Enterobacterales</taxon>
        <taxon>Enterobacteriaceae</taxon>
        <taxon>Citrobacter</taxon>
        <taxon>Citrobacter freundii complex</taxon>
    </lineage>
</organism>
<accession>A0A5B0SSB9</accession>
<proteinExistence type="predicted"/>
<evidence type="ECO:0000313" key="2">
    <source>
        <dbReference type="EMBL" id="KAA1141006.1"/>
    </source>
</evidence>
<dbReference type="Proteomes" id="UP000323297">
    <property type="component" value="Unassembled WGS sequence"/>
</dbReference>
<reference evidence="2 3" key="1">
    <citation type="submission" date="2019-08" db="EMBL/GenBank/DDBJ databases">
        <title>Draft genome sequence of Citrobacter portucalensis strain isolated from green turtle.</title>
        <authorList>
            <person name="Fernandes M.R."/>
            <person name="Sellera F.P."/>
            <person name="Goldeberg D.W."/>
            <person name="Costa D.C."/>
            <person name="Lincopan N."/>
        </authorList>
    </citation>
    <scope>NUCLEOTIDE SEQUENCE [LARGE SCALE GENOMIC DNA]</scope>
    <source>
        <strain evidence="2 3">TV06</strain>
    </source>
</reference>
<dbReference type="EMBL" id="VTZD01000034">
    <property type="protein sequence ID" value="KAA1141006.1"/>
    <property type="molecule type" value="Genomic_DNA"/>
</dbReference>
<protein>
    <submittedName>
        <fullName evidence="2">RloB domain-containing protein</fullName>
    </submittedName>
</protein>
<dbReference type="Pfam" id="PF13707">
    <property type="entry name" value="RloB"/>
    <property type="match status" value="1"/>
</dbReference>